<dbReference type="EMBL" id="JBGBPQ010000015">
    <property type="protein sequence ID" value="KAL1510422.1"/>
    <property type="molecule type" value="Genomic_DNA"/>
</dbReference>
<reference evidence="3 4" key="1">
    <citation type="journal article" date="2024" name="Science">
        <title>Giant polyketide synthase enzymes in the biosynthesis of giant marine polyether toxins.</title>
        <authorList>
            <person name="Fallon T.R."/>
            <person name="Shende V.V."/>
            <person name="Wierzbicki I.H."/>
            <person name="Pendleton A.L."/>
            <person name="Watervoot N.F."/>
            <person name="Auber R.P."/>
            <person name="Gonzalez D.J."/>
            <person name="Wisecaver J.H."/>
            <person name="Moore B.S."/>
        </authorList>
    </citation>
    <scope>NUCLEOTIDE SEQUENCE [LARGE SCALE GENOMIC DNA]</scope>
    <source>
        <strain evidence="3 4">12B1</strain>
    </source>
</reference>
<organism evidence="3 4">
    <name type="scientific">Prymnesium parvum</name>
    <name type="common">Toxic golden alga</name>
    <dbReference type="NCBI Taxonomy" id="97485"/>
    <lineage>
        <taxon>Eukaryota</taxon>
        <taxon>Haptista</taxon>
        <taxon>Haptophyta</taxon>
        <taxon>Prymnesiophyceae</taxon>
        <taxon>Prymnesiales</taxon>
        <taxon>Prymnesiaceae</taxon>
        <taxon>Prymnesium</taxon>
    </lineage>
</organism>
<keyword evidence="4" id="KW-1185">Reference proteome</keyword>
<feature type="region of interest" description="Disordered" evidence="2">
    <location>
        <begin position="1"/>
        <end position="229"/>
    </location>
</feature>
<evidence type="ECO:0000313" key="4">
    <source>
        <dbReference type="Proteomes" id="UP001515480"/>
    </source>
</evidence>
<proteinExistence type="predicted"/>
<sequence>MGRSDSDEEGELHSKARGRPPPTVEEGDGALVGAKRPRASPSGDEVELSAGADGRGRGGRVEDTRRDEEPRVPDRAEPRPVDSAAGRDRPGRPSLEAGEKEDPLSRHAERRVEGERHEERRHASRRADDTRPPSRRHEERRHDEPRDESDRHESRNGHRGPRDDRHDEKEGRDRHGGRVQERGRDRPERRDERHRGDHEEESRKPHAKEGKEGASDAEPRKPKLKERRVEPILEVRAMLAADARGPSARIADVMAAPMPVVQAGGHEGAPPAGEADVDGGAERSHGGGGGRLREQDPMWAAAAAAAEREAELAALQPQVEAEAAEAAEAAAKAKAAAEAEAAEAAAAAEAEAAEWISIQDSCTLWQLVQANAAAQPRKAHPDAQPVPPGAYDLPAAVELLAAKVESDAAAAAMACHSAEVRNAELLEADRAMLQPARSLAAEVCPVQTPTAAEAWAAEVGHFGKKRLVVLCGASLSILLDHPVLLDHAHILECVSALTEEECAARGGCDSLAELWRVLEAGDPFVVLEISCGARRTRKQLLHRLSKQPSAAQYSVQVLVGPDLDHASTPSVEEGWASVI</sequence>
<evidence type="ECO:0000256" key="1">
    <source>
        <dbReference type="SAM" id="Coils"/>
    </source>
</evidence>
<dbReference type="AlphaFoldDB" id="A0AB34IZ45"/>
<accession>A0AB34IZ45</accession>
<feature type="compositionally biased region" description="Acidic residues" evidence="2">
    <location>
        <begin position="1"/>
        <end position="10"/>
    </location>
</feature>
<name>A0AB34IZ45_PRYPA</name>
<protein>
    <submittedName>
        <fullName evidence="3">Uncharacterized protein</fullName>
    </submittedName>
</protein>
<feature type="compositionally biased region" description="Basic and acidic residues" evidence="2">
    <location>
        <begin position="54"/>
        <end position="229"/>
    </location>
</feature>
<comment type="caution">
    <text evidence="3">The sequence shown here is derived from an EMBL/GenBank/DDBJ whole genome shotgun (WGS) entry which is preliminary data.</text>
</comment>
<gene>
    <name evidence="3" type="ORF">AB1Y20_006730</name>
</gene>
<feature type="region of interest" description="Disordered" evidence="2">
    <location>
        <begin position="265"/>
        <end position="294"/>
    </location>
</feature>
<evidence type="ECO:0000256" key="2">
    <source>
        <dbReference type="SAM" id="MobiDB-lite"/>
    </source>
</evidence>
<feature type="compositionally biased region" description="Basic and acidic residues" evidence="2">
    <location>
        <begin position="280"/>
        <end position="294"/>
    </location>
</feature>
<dbReference type="Proteomes" id="UP001515480">
    <property type="component" value="Unassembled WGS sequence"/>
</dbReference>
<feature type="coiled-coil region" evidence="1">
    <location>
        <begin position="327"/>
        <end position="354"/>
    </location>
</feature>
<evidence type="ECO:0000313" key="3">
    <source>
        <dbReference type="EMBL" id="KAL1510422.1"/>
    </source>
</evidence>
<keyword evidence="1" id="KW-0175">Coiled coil</keyword>